<evidence type="ECO:0000259" key="2">
    <source>
        <dbReference type="Pfam" id="PF03033"/>
    </source>
</evidence>
<evidence type="ECO:0000256" key="1">
    <source>
        <dbReference type="ARBA" id="ARBA00022679"/>
    </source>
</evidence>
<gene>
    <name evidence="4" type="ORF">DICPUDRAFT_35006</name>
</gene>
<evidence type="ECO:0000313" key="4">
    <source>
        <dbReference type="EMBL" id="EGC34433.1"/>
    </source>
</evidence>
<feature type="domain" description="Erythromycin biosynthesis protein CIII-like C-terminal" evidence="3">
    <location>
        <begin position="314"/>
        <end position="399"/>
    </location>
</feature>
<dbReference type="VEuPathDB" id="AmoebaDB:DICPUDRAFT_35006"/>
<dbReference type="eggNOG" id="KOG1192">
    <property type="taxonomic scope" value="Eukaryota"/>
</dbReference>
<dbReference type="CDD" id="cd03784">
    <property type="entry name" value="GT1_Gtf-like"/>
    <property type="match status" value="1"/>
</dbReference>
<dbReference type="AlphaFoldDB" id="F0ZNM4"/>
<dbReference type="KEGG" id="dpp:DICPUDRAFT_35006"/>
<dbReference type="Pfam" id="PF06722">
    <property type="entry name" value="EryCIII-like_C"/>
    <property type="match status" value="1"/>
</dbReference>
<dbReference type="InterPro" id="IPR002213">
    <property type="entry name" value="UDP_glucos_trans"/>
</dbReference>
<keyword evidence="5" id="KW-1185">Reference proteome</keyword>
<dbReference type="SUPFAM" id="SSF53756">
    <property type="entry name" value="UDP-Glycosyltransferase/glycogen phosphorylase"/>
    <property type="match status" value="1"/>
</dbReference>
<sequence>MKIVFYCYGTRGDIQPHLVLSKELKDKGHQVLMVCGKRLKYLVEQFELDCDVIEDDGLDLLFSTELQKKDLDSFLDIRANLYTEKPEILNQYLKSSVGMDLIIPSGLCIAEAMTVSEKLSIPYIPVLLQPSRTGELVCSFFSKRSSLYFSFLNKLSHSLFIKGVSKVEKRRVDRWRKEIMGLGSLDENFIEVLAQDPNMCNIHAYDKILFPKECVPSDYQPGWKVVGFLYPQEHIIKHIPDKLTKGNFFEEEEEECDVSYKDLPIVFGLGSIPISDRQKLVSILKYTIEKLGTDTKWIILNNWTDWEEDFECENVIQLDNVDHLWLFRYCSIAIIHGGIGSCAAVMKSAIPSIVTHFYFDQPINARKLEDLGISISLDYFKLTQEQFLESIVKIKNNYQIFKNQCLQVASKLKLNALDETINLIESNYMDSSRDQ</sequence>
<dbReference type="GeneID" id="10499776"/>
<feature type="domain" description="Glycosyltransferase family 28 N-terminal" evidence="2">
    <location>
        <begin position="3"/>
        <end position="123"/>
    </location>
</feature>
<dbReference type="PANTHER" id="PTHR48050:SF19">
    <property type="entry name" value="GLYCOSYL TRANSFERASE FAMILY 28 C-TERMINAL DOMAIN-CONTAINING PROTEIN-RELATED"/>
    <property type="match status" value="1"/>
</dbReference>
<proteinExistence type="predicted"/>
<keyword evidence="1" id="KW-0808">Transferase</keyword>
<dbReference type="InterPro" id="IPR004276">
    <property type="entry name" value="GlycoTrans_28_N"/>
</dbReference>
<dbReference type="RefSeq" id="XP_003289018.1">
    <property type="nucleotide sequence ID" value="XM_003288970.1"/>
</dbReference>
<dbReference type="InterPro" id="IPR050426">
    <property type="entry name" value="Glycosyltransferase_28"/>
</dbReference>
<dbReference type="STRING" id="5786.F0ZNM4"/>
<accession>F0ZNM4</accession>
<dbReference type="FunCoup" id="F0ZNM4">
    <property type="interactions" value="1"/>
</dbReference>
<dbReference type="GO" id="GO:0016906">
    <property type="term" value="F:sterol 3-beta-glucosyltransferase activity"/>
    <property type="evidence" value="ECO:0007669"/>
    <property type="project" value="UniProtKB-ARBA"/>
</dbReference>
<evidence type="ECO:0000313" key="5">
    <source>
        <dbReference type="Proteomes" id="UP000001064"/>
    </source>
</evidence>
<dbReference type="Gene3D" id="3.40.50.2000">
    <property type="entry name" value="Glycogen Phosphorylase B"/>
    <property type="match status" value="2"/>
</dbReference>
<dbReference type="Proteomes" id="UP000001064">
    <property type="component" value="Unassembled WGS sequence"/>
</dbReference>
<dbReference type="EMBL" id="GL871097">
    <property type="protein sequence ID" value="EGC34433.1"/>
    <property type="molecule type" value="Genomic_DNA"/>
</dbReference>
<dbReference type="Pfam" id="PF03033">
    <property type="entry name" value="Glyco_transf_28"/>
    <property type="match status" value="1"/>
</dbReference>
<dbReference type="InParanoid" id="F0ZNM4"/>
<dbReference type="GO" id="GO:0005975">
    <property type="term" value="P:carbohydrate metabolic process"/>
    <property type="evidence" value="ECO:0007669"/>
    <property type="project" value="InterPro"/>
</dbReference>
<reference evidence="5" key="1">
    <citation type="journal article" date="2011" name="Genome Biol.">
        <title>Comparative genomics of the social amoebae Dictyostelium discoideum and Dictyostelium purpureum.</title>
        <authorList>
            <consortium name="US DOE Joint Genome Institute (JGI-PGF)"/>
            <person name="Sucgang R."/>
            <person name="Kuo A."/>
            <person name="Tian X."/>
            <person name="Salerno W."/>
            <person name="Parikh A."/>
            <person name="Feasley C.L."/>
            <person name="Dalin E."/>
            <person name="Tu H."/>
            <person name="Huang E."/>
            <person name="Barry K."/>
            <person name="Lindquist E."/>
            <person name="Shapiro H."/>
            <person name="Bruce D."/>
            <person name="Schmutz J."/>
            <person name="Salamov A."/>
            <person name="Fey P."/>
            <person name="Gaudet P."/>
            <person name="Anjard C."/>
            <person name="Babu M.M."/>
            <person name="Basu S."/>
            <person name="Bushmanova Y."/>
            <person name="van der Wel H."/>
            <person name="Katoh-Kurasawa M."/>
            <person name="Dinh C."/>
            <person name="Coutinho P.M."/>
            <person name="Saito T."/>
            <person name="Elias M."/>
            <person name="Schaap P."/>
            <person name="Kay R.R."/>
            <person name="Henrissat B."/>
            <person name="Eichinger L."/>
            <person name="Rivero F."/>
            <person name="Putnam N.H."/>
            <person name="West C.M."/>
            <person name="Loomis W.F."/>
            <person name="Chisholm R.L."/>
            <person name="Shaulsky G."/>
            <person name="Strassmann J.E."/>
            <person name="Queller D.C."/>
            <person name="Kuspa A."/>
            <person name="Grigoriev I.V."/>
        </authorList>
    </citation>
    <scope>NUCLEOTIDE SEQUENCE [LARGE SCALE GENOMIC DNA]</scope>
    <source>
        <strain evidence="5">QSDP1</strain>
    </source>
</reference>
<evidence type="ECO:0000259" key="3">
    <source>
        <dbReference type="Pfam" id="PF06722"/>
    </source>
</evidence>
<protein>
    <submittedName>
        <fullName evidence="4">Uncharacterized protein</fullName>
    </submittedName>
</protein>
<dbReference type="PANTHER" id="PTHR48050">
    <property type="entry name" value="STEROL 3-BETA-GLUCOSYLTRANSFERASE"/>
    <property type="match status" value="1"/>
</dbReference>
<organism evidence="4 5">
    <name type="scientific">Dictyostelium purpureum</name>
    <name type="common">Slime mold</name>
    <dbReference type="NCBI Taxonomy" id="5786"/>
    <lineage>
        <taxon>Eukaryota</taxon>
        <taxon>Amoebozoa</taxon>
        <taxon>Evosea</taxon>
        <taxon>Eumycetozoa</taxon>
        <taxon>Dictyostelia</taxon>
        <taxon>Dictyosteliales</taxon>
        <taxon>Dictyosteliaceae</taxon>
        <taxon>Dictyostelium</taxon>
    </lineage>
</organism>
<dbReference type="OrthoDB" id="19284at2759"/>
<dbReference type="InterPro" id="IPR010610">
    <property type="entry name" value="EryCIII-like_C"/>
</dbReference>
<name>F0ZNM4_DICPU</name>
<dbReference type="OMA" id="CIVHHAG"/>